<evidence type="ECO:0000256" key="2">
    <source>
        <dbReference type="ARBA" id="ARBA00022679"/>
    </source>
</evidence>
<dbReference type="Gene3D" id="3.40.50.2000">
    <property type="entry name" value="Glycogen Phosphorylase B"/>
    <property type="match status" value="2"/>
</dbReference>
<dbReference type="PANTHER" id="PTHR45947:SF3">
    <property type="entry name" value="SULFOQUINOVOSYL TRANSFERASE SQD2"/>
    <property type="match status" value="1"/>
</dbReference>
<evidence type="ECO:0000259" key="4">
    <source>
        <dbReference type="Pfam" id="PF13439"/>
    </source>
</evidence>
<feature type="domain" description="Glycosyl transferase family 1" evidence="3">
    <location>
        <begin position="199"/>
        <end position="329"/>
    </location>
</feature>
<dbReference type="InterPro" id="IPR050194">
    <property type="entry name" value="Glycosyltransferase_grp1"/>
</dbReference>
<proteinExistence type="predicted"/>
<keyword evidence="2 5" id="KW-0808">Transferase</keyword>
<dbReference type="EC" id="2.4.-.-" evidence="5"/>
<name>A0ABY3TNC9_9MYCO</name>
<dbReference type="Proteomes" id="UP001055337">
    <property type="component" value="Chromosome"/>
</dbReference>
<dbReference type="SUPFAM" id="SSF53756">
    <property type="entry name" value="UDP-Glycosyltransferase/glycogen phosphorylase"/>
    <property type="match status" value="1"/>
</dbReference>
<dbReference type="Pfam" id="PF00534">
    <property type="entry name" value="Glycos_transf_1"/>
    <property type="match status" value="1"/>
</dbReference>
<evidence type="ECO:0000313" key="6">
    <source>
        <dbReference type="Proteomes" id="UP001055337"/>
    </source>
</evidence>
<reference evidence="5" key="1">
    <citation type="submission" date="2022-08" db="EMBL/GenBank/DDBJ databases">
        <title>Whole genome sequencing of non-tuberculosis mycobacteria type-strains.</title>
        <authorList>
            <person name="Igarashi Y."/>
            <person name="Osugi A."/>
            <person name="Mitarai S."/>
        </authorList>
    </citation>
    <scope>NUCLEOTIDE SEQUENCE</scope>
    <source>
        <strain evidence="5">JCM 16369</strain>
    </source>
</reference>
<evidence type="ECO:0000256" key="1">
    <source>
        <dbReference type="ARBA" id="ARBA00022676"/>
    </source>
</evidence>
<accession>A0ABY3TNC9</accession>
<keyword evidence="1 5" id="KW-0328">Glycosyltransferase</keyword>
<evidence type="ECO:0000259" key="3">
    <source>
        <dbReference type="Pfam" id="PF00534"/>
    </source>
</evidence>
<feature type="domain" description="Glycosyltransferase subfamily 4-like N-terminal" evidence="4">
    <location>
        <begin position="14"/>
        <end position="187"/>
    </location>
</feature>
<dbReference type="InterPro" id="IPR001296">
    <property type="entry name" value="Glyco_trans_1"/>
</dbReference>
<keyword evidence="6" id="KW-1185">Reference proteome</keyword>
<dbReference type="GO" id="GO:0016757">
    <property type="term" value="F:glycosyltransferase activity"/>
    <property type="evidence" value="ECO:0007669"/>
    <property type="project" value="UniProtKB-KW"/>
</dbReference>
<protein>
    <submittedName>
        <fullName evidence="5">Glycosyltransferase</fullName>
        <ecNumber evidence="5">2.4.-.-</ecNumber>
    </submittedName>
</protein>
<sequence length="371" mass="40339">MIAIVHERLTEIAGSEHVVTQLAREWPDAPVYIPIVDRRVDAEFSDRVVTGPLSQAYRCLGYRSYAPLLPLAPTWLRHCDFGSAEAVIISHHAFGVAAAEAAGTRPTIAYVHSPARWAWNKEMRDAEAGSLPGRLALQALSRLAISTELSAAKRLTTIVANSTAVADRIRKHWNREAEVVHPPVDTEFYTTDPTEPVEDYFVLAGRLVAYKRPDIAVKAAAKAGVKLVVVGGGRDLEDCRKLAHSKDITFLGRVSNEELRSVLRRAKACLMPGEEDFGIVPVEAMACGTPMIALGVGGVLDSVIDGVTGTLIPPGDDESVIGRFADVLTHFDRAAFDSAQIRRHAETFSRSAFRRNMADIVSHALAVPHPS</sequence>
<gene>
    <name evidence="5" type="ORF">MI149_03495</name>
</gene>
<dbReference type="EMBL" id="CP092362">
    <property type="protein sequence ID" value="ULN42207.1"/>
    <property type="molecule type" value="Genomic_DNA"/>
</dbReference>
<evidence type="ECO:0000313" key="5">
    <source>
        <dbReference type="EMBL" id="ULN42207.1"/>
    </source>
</evidence>
<dbReference type="InterPro" id="IPR028098">
    <property type="entry name" value="Glyco_trans_4-like_N"/>
</dbReference>
<organism evidence="5 6">
    <name type="scientific">Mycolicibacterium crocinum</name>
    <dbReference type="NCBI Taxonomy" id="388459"/>
    <lineage>
        <taxon>Bacteria</taxon>
        <taxon>Bacillati</taxon>
        <taxon>Actinomycetota</taxon>
        <taxon>Actinomycetes</taxon>
        <taxon>Mycobacteriales</taxon>
        <taxon>Mycobacteriaceae</taxon>
        <taxon>Mycolicibacterium</taxon>
    </lineage>
</organism>
<dbReference type="RefSeq" id="WP_240178663.1">
    <property type="nucleotide sequence ID" value="NZ_CP092362.2"/>
</dbReference>
<dbReference type="PANTHER" id="PTHR45947">
    <property type="entry name" value="SULFOQUINOVOSYL TRANSFERASE SQD2"/>
    <property type="match status" value="1"/>
</dbReference>
<dbReference type="Pfam" id="PF13439">
    <property type="entry name" value="Glyco_transf_4"/>
    <property type="match status" value="1"/>
</dbReference>